<proteinExistence type="predicted"/>
<dbReference type="EMBL" id="LR796285">
    <property type="protein sequence ID" value="CAB4134122.1"/>
    <property type="molecule type" value="Genomic_DNA"/>
</dbReference>
<organism evidence="2">
    <name type="scientific">uncultured Caudovirales phage</name>
    <dbReference type="NCBI Taxonomy" id="2100421"/>
    <lineage>
        <taxon>Viruses</taxon>
        <taxon>Duplodnaviria</taxon>
        <taxon>Heunggongvirae</taxon>
        <taxon>Uroviricota</taxon>
        <taxon>Caudoviricetes</taxon>
        <taxon>Peduoviridae</taxon>
        <taxon>Maltschvirus</taxon>
        <taxon>Maltschvirus maltsch</taxon>
    </lineage>
</organism>
<name>A0A6J5L573_9CAUD</name>
<keyword evidence="1" id="KW-0472">Membrane</keyword>
<dbReference type="EMBL" id="LR796232">
    <property type="protein sequence ID" value="CAB4128426.1"/>
    <property type="molecule type" value="Genomic_DNA"/>
</dbReference>
<evidence type="ECO:0000256" key="1">
    <source>
        <dbReference type="SAM" id="Phobius"/>
    </source>
</evidence>
<sequence length="63" mass="7640">MDDQSGLVSFFFMLIILAAAIFFMVYWMDIDEEEKESKRYQGFDRVEWSRYLVTKDDDLEKKV</sequence>
<gene>
    <name evidence="2" type="ORF">UFOVP101_37</name>
    <name evidence="3" type="ORF">UFOVP270_19</name>
</gene>
<keyword evidence="1" id="KW-1133">Transmembrane helix</keyword>
<evidence type="ECO:0000313" key="2">
    <source>
        <dbReference type="EMBL" id="CAB4128426.1"/>
    </source>
</evidence>
<evidence type="ECO:0000313" key="3">
    <source>
        <dbReference type="EMBL" id="CAB4134122.1"/>
    </source>
</evidence>
<protein>
    <submittedName>
        <fullName evidence="2">Uncharacterized protein</fullName>
    </submittedName>
</protein>
<reference evidence="2" key="1">
    <citation type="submission" date="2020-04" db="EMBL/GenBank/DDBJ databases">
        <authorList>
            <person name="Chiriac C."/>
            <person name="Salcher M."/>
            <person name="Ghai R."/>
            <person name="Kavagutti S V."/>
        </authorList>
    </citation>
    <scope>NUCLEOTIDE SEQUENCE</scope>
</reference>
<accession>A0A6J5L573</accession>
<feature type="transmembrane region" description="Helical" evidence="1">
    <location>
        <begin position="6"/>
        <end position="28"/>
    </location>
</feature>
<keyword evidence="1" id="KW-0812">Transmembrane</keyword>